<accession>A0A2G8SNF7</accession>
<evidence type="ECO:0000259" key="5">
    <source>
        <dbReference type="PROSITE" id="PS50865"/>
    </source>
</evidence>
<evidence type="ECO:0000313" key="7">
    <source>
        <dbReference type="Proteomes" id="UP000230002"/>
    </source>
</evidence>
<dbReference type="GO" id="GO:0008270">
    <property type="term" value="F:zinc ion binding"/>
    <property type="evidence" value="ECO:0007669"/>
    <property type="project" value="UniProtKB-KW"/>
</dbReference>
<feature type="domain" description="MYND-type" evidence="5">
    <location>
        <begin position="30"/>
        <end position="72"/>
    </location>
</feature>
<dbReference type="PROSITE" id="PS01360">
    <property type="entry name" value="ZF_MYND_1"/>
    <property type="match status" value="1"/>
</dbReference>
<dbReference type="STRING" id="1077348.A0A2G8SNF7"/>
<reference evidence="6 7" key="1">
    <citation type="journal article" date="2015" name="Sci. Rep.">
        <title>Chromosome-level genome map provides insights into diverse defense mechanisms in the medicinal fungus Ganoderma sinense.</title>
        <authorList>
            <person name="Zhu Y."/>
            <person name="Xu J."/>
            <person name="Sun C."/>
            <person name="Zhou S."/>
            <person name="Xu H."/>
            <person name="Nelson D.R."/>
            <person name="Qian J."/>
            <person name="Song J."/>
            <person name="Luo H."/>
            <person name="Xiang L."/>
            <person name="Li Y."/>
            <person name="Xu Z."/>
            <person name="Ji A."/>
            <person name="Wang L."/>
            <person name="Lu S."/>
            <person name="Hayward A."/>
            <person name="Sun W."/>
            <person name="Li X."/>
            <person name="Schwartz D.C."/>
            <person name="Wang Y."/>
            <person name="Chen S."/>
        </authorList>
    </citation>
    <scope>NUCLEOTIDE SEQUENCE [LARGE SCALE GENOMIC DNA]</scope>
    <source>
        <strain evidence="6 7">ZZ0214-1</strain>
    </source>
</reference>
<dbReference type="OrthoDB" id="432970at2759"/>
<keyword evidence="2 4" id="KW-0863">Zinc-finger</keyword>
<keyword evidence="7" id="KW-1185">Reference proteome</keyword>
<dbReference type="EMBL" id="AYKW01000003">
    <property type="protein sequence ID" value="PIL35306.1"/>
    <property type="molecule type" value="Genomic_DNA"/>
</dbReference>
<dbReference type="PROSITE" id="PS50865">
    <property type="entry name" value="ZF_MYND_2"/>
    <property type="match status" value="1"/>
</dbReference>
<dbReference type="Pfam" id="PF01753">
    <property type="entry name" value="zf-MYND"/>
    <property type="match status" value="1"/>
</dbReference>
<dbReference type="AlphaFoldDB" id="A0A2G8SNF7"/>
<evidence type="ECO:0000313" key="6">
    <source>
        <dbReference type="EMBL" id="PIL35306.1"/>
    </source>
</evidence>
<sequence>MTAIYAQPAAANYFTAPSHPTPKQRGYRVCDKCGAIEQPHTGRFRLCGGCMATQYCSQDCQKAHWPSHKAICQHTASQISSAKQPSYGAVDDNVVKSLRKFTSAYNQLLSWAGFQALQLRRMPSNIRQNALLVELSYRPSAPDALRRFSIKSTHIVPRTYVTDNDPLVGEDILRREDRCRKSGGIGCAIIIIQCGEISQVMPVEVDSPARVSWDARDDWCEVLRHFTESGRTDFKPISTTARGIVYG</sequence>
<gene>
    <name evidence="6" type="ORF">GSI_02031</name>
</gene>
<dbReference type="InterPro" id="IPR002893">
    <property type="entry name" value="Znf_MYND"/>
</dbReference>
<evidence type="ECO:0000256" key="2">
    <source>
        <dbReference type="ARBA" id="ARBA00022771"/>
    </source>
</evidence>
<keyword evidence="1" id="KW-0479">Metal-binding</keyword>
<comment type="caution">
    <text evidence="6">The sequence shown here is derived from an EMBL/GenBank/DDBJ whole genome shotgun (WGS) entry which is preliminary data.</text>
</comment>
<dbReference type="SUPFAM" id="SSF144232">
    <property type="entry name" value="HIT/MYND zinc finger-like"/>
    <property type="match status" value="1"/>
</dbReference>
<keyword evidence="3" id="KW-0862">Zinc</keyword>
<dbReference type="Gene3D" id="6.10.140.2220">
    <property type="match status" value="1"/>
</dbReference>
<evidence type="ECO:0000256" key="4">
    <source>
        <dbReference type="PROSITE-ProRule" id="PRU00134"/>
    </source>
</evidence>
<protein>
    <recommendedName>
        <fullName evidence="5">MYND-type domain-containing protein</fullName>
    </recommendedName>
</protein>
<name>A0A2G8SNF7_9APHY</name>
<evidence type="ECO:0000256" key="3">
    <source>
        <dbReference type="ARBA" id="ARBA00022833"/>
    </source>
</evidence>
<dbReference type="Proteomes" id="UP000230002">
    <property type="component" value="Unassembled WGS sequence"/>
</dbReference>
<proteinExistence type="predicted"/>
<organism evidence="6 7">
    <name type="scientific">Ganoderma sinense ZZ0214-1</name>
    <dbReference type="NCBI Taxonomy" id="1077348"/>
    <lineage>
        <taxon>Eukaryota</taxon>
        <taxon>Fungi</taxon>
        <taxon>Dikarya</taxon>
        <taxon>Basidiomycota</taxon>
        <taxon>Agaricomycotina</taxon>
        <taxon>Agaricomycetes</taxon>
        <taxon>Polyporales</taxon>
        <taxon>Polyporaceae</taxon>
        <taxon>Ganoderma</taxon>
    </lineage>
</organism>
<evidence type="ECO:0000256" key="1">
    <source>
        <dbReference type="ARBA" id="ARBA00022723"/>
    </source>
</evidence>